<feature type="domain" description="Expansin-like CBD" evidence="10">
    <location>
        <begin position="381"/>
        <end position="460"/>
    </location>
</feature>
<evidence type="ECO:0000256" key="6">
    <source>
        <dbReference type="ARBA" id="ARBA00022729"/>
    </source>
</evidence>
<evidence type="ECO:0000313" key="11">
    <source>
        <dbReference type="EnsemblPlants" id="QL11p056798:mrna"/>
    </source>
</evidence>
<evidence type="ECO:0000256" key="2">
    <source>
        <dbReference type="ARBA" id="ARBA00004191"/>
    </source>
</evidence>
<evidence type="ECO:0000313" key="12">
    <source>
        <dbReference type="Proteomes" id="UP000594261"/>
    </source>
</evidence>
<reference evidence="11 12" key="1">
    <citation type="journal article" date="2016" name="G3 (Bethesda)">
        <title>First Draft Assembly and Annotation of the Genome of a California Endemic Oak Quercus lobata Nee (Fagaceae).</title>
        <authorList>
            <person name="Sork V.L."/>
            <person name="Fitz-Gibbon S.T."/>
            <person name="Puiu D."/>
            <person name="Crepeau M."/>
            <person name="Gugger P.F."/>
            <person name="Sherman R."/>
            <person name="Stevens K."/>
            <person name="Langley C.H."/>
            <person name="Pellegrini M."/>
            <person name="Salzberg S.L."/>
        </authorList>
    </citation>
    <scope>NUCLEOTIDE SEQUENCE [LARGE SCALE GENOMIC DNA]</scope>
    <source>
        <strain evidence="11 12">cv. SW786</strain>
    </source>
</reference>
<dbReference type="InterPro" id="IPR036749">
    <property type="entry name" value="Expansin_CBD_sf"/>
</dbReference>
<dbReference type="InterPro" id="IPR007112">
    <property type="entry name" value="Expansin/allergen_DPBB_dom"/>
</dbReference>
<dbReference type="Gene3D" id="2.60.40.760">
    <property type="entry name" value="Expansin, cellulose-binding-like domain"/>
    <property type="match status" value="1"/>
</dbReference>
<keyword evidence="12" id="KW-1185">Reference proteome</keyword>
<dbReference type="GO" id="GO:0005576">
    <property type="term" value="C:extracellular region"/>
    <property type="evidence" value="ECO:0007669"/>
    <property type="project" value="InterPro"/>
</dbReference>
<dbReference type="PANTHER" id="PTHR31867">
    <property type="entry name" value="EXPANSIN-A15"/>
    <property type="match status" value="1"/>
</dbReference>
<evidence type="ECO:0000256" key="4">
    <source>
        <dbReference type="ARBA" id="ARBA00022512"/>
    </source>
</evidence>
<dbReference type="Gene3D" id="2.40.40.10">
    <property type="entry name" value="RlpA-like domain"/>
    <property type="match status" value="1"/>
</dbReference>
<keyword evidence="8" id="KW-0961">Cell wall biogenesis/degradation</keyword>
<evidence type="ECO:0008006" key="13">
    <source>
        <dbReference type="Google" id="ProtNLM"/>
    </source>
</evidence>
<evidence type="ECO:0000259" key="9">
    <source>
        <dbReference type="PROSITE" id="PS50842"/>
    </source>
</evidence>
<dbReference type="InterPro" id="IPR007117">
    <property type="entry name" value="Expansin_CBD"/>
</dbReference>
<dbReference type="EnsemblPlants" id="QL11p056798:mrna">
    <property type="protein sequence ID" value="QL11p056798:mrna"/>
    <property type="gene ID" value="QL11p056798"/>
</dbReference>
<dbReference type="SMART" id="SM00837">
    <property type="entry name" value="DPBB_1"/>
    <property type="match status" value="1"/>
</dbReference>
<comment type="similarity">
    <text evidence="3">Belongs to the expansin family. Expansin A subfamily.</text>
</comment>
<dbReference type="PRINTS" id="PR01226">
    <property type="entry name" value="EXPANSIN"/>
</dbReference>
<dbReference type="InterPro" id="IPR009009">
    <property type="entry name" value="RlpA-like_DPBB"/>
</dbReference>
<dbReference type="SUPFAM" id="SSF49590">
    <property type="entry name" value="PHL pollen allergen"/>
    <property type="match status" value="1"/>
</dbReference>
<dbReference type="InterPro" id="IPR007118">
    <property type="entry name" value="Expan_Lol_pI"/>
</dbReference>
<sequence length="463" mass="52092">MEECMRECMKKLALWFTNTFKPIMTHDELEPMMATLGFVGLPPTPPPLPSNGSPVAWKEYVYSAGGSRLSVETTPPRPRLPYPRIDGLHIYTYRAFIDAVNFYLDMSEISDLFHIRQSKKMRGTHALVFHFTVSSFCLQGMPLHRVHDRNRKWRRMEEDESIFVYREGTLDQATYNLYHFDKNISTNNSGNGNGCNAIIRNKVNNAPVSSVVSLKDVIATVFFLFLLKACEINAQNEDWKTATATYSKETNGSITTEGACGYGDLHKTSYGKYSAGLSTILFNKGSTCGACYELRCVDHILWCRQGSPSIVLTATDFCPPNYGLSADYGGWCNFPKEHFEMSEAAFTEIAERSADNVPVQYRRVKCARSGGMRFSLSGNSHFFQVLITNVGLDGEVVAVKVKGSRTGWNPMARNWGQLWHCNIDIKGQPISFEVTTSSRRTLASYNVAPANWQFGQTFEGKQF</sequence>
<name>A0A7N2N0D6_QUELO</name>
<evidence type="ECO:0000256" key="1">
    <source>
        <dbReference type="ARBA" id="ARBA00004170"/>
    </source>
</evidence>
<dbReference type="Proteomes" id="UP000594261">
    <property type="component" value="Chromosome 11"/>
</dbReference>
<evidence type="ECO:0000256" key="7">
    <source>
        <dbReference type="ARBA" id="ARBA00023136"/>
    </source>
</evidence>
<keyword evidence="4" id="KW-0134">Cell wall</keyword>
<protein>
    <recommendedName>
        <fullName evidence="13">Expansin</fullName>
    </recommendedName>
</protein>
<reference evidence="11" key="2">
    <citation type="submission" date="2021-01" db="UniProtKB">
        <authorList>
            <consortium name="EnsemblPlants"/>
        </authorList>
    </citation>
    <scope>IDENTIFICATION</scope>
</reference>
<dbReference type="EMBL" id="LRBV02000011">
    <property type="status" value="NOT_ANNOTATED_CDS"/>
    <property type="molecule type" value="Genomic_DNA"/>
</dbReference>
<proteinExistence type="inferred from homology"/>
<evidence type="ECO:0000256" key="3">
    <source>
        <dbReference type="ARBA" id="ARBA00005392"/>
    </source>
</evidence>
<evidence type="ECO:0000256" key="8">
    <source>
        <dbReference type="ARBA" id="ARBA00023316"/>
    </source>
</evidence>
<dbReference type="Pfam" id="PF01357">
    <property type="entry name" value="Expansin_C"/>
    <property type="match status" value="1"/>
</dbReference>
<evidence type="ECO:0000259" key="10">
    <source>
        <dbReference type="PROSITE" id="PS50843"/>
    </source>
</evidence>
<keyword evidence="6" id="KW-0732">Signal</keyword>
<dbReference type="GO" id="GO:0016020">
    <property type="term" value="C:membrane"/>
    <property type="evidence" value="ECO:0007669"/>
    <property type="project" value="UniProtKB-SubCell"/>
</dbReference>
<feature type="domain" description="Expansin-like EG45" evidence="9">
    <location>
        <begin position="257"/>
        <end position="371"/>
    </location>
</feature>
<keyword evidence="5" id="KW-0964">Secreted</keyword>
<dbReference type="GO" id="GO:0009664">
    <property type="term" value="P:plant-type cell wall organization"/>
    <property type="evidence" value="ECO:0007669"/>
    <property type="project" value="InterPro"/>
</dbReference>
<dbReference type="InterPro" id="IPR036908">
    <property type="entry name" value="RlpA-like_sf"/>
</dbReference>
<accession>A0A7N2N0D6</accession>
<dbReference type="Gramene" id="QL11p056798:mrna">
    <property type="protein sequence ID" value="QL11p056798:mrna"/>
    <property type="gene ID" value="QL11p056798"/>
</dbReference>
<dbReference type="AlphaFoldDB" id="A0A7N2N0D6"/>
<dbReference type="PROSITE" id="PS50842">
    <property type="entry name" value="EXPANSIN_EG45"/>
    <property type="match status" value="1"/>
</dbReference>
<dbReference type="PROSITE" id="PS50843">
    <property type="entry name" value="EXPANSIN_CBD"/>
    <property type="match status" value="1"/>
</dbReference>
<dbReference type="GO" id="GO:0009653">
    <property type="term" value="P:anatomical structure morphogenesis"/>
    <property type="evidence" value="ECO:0007669"/>
    <property type="project" value="UniProtKB-ARBA"/>
</dbReference>
<dbReference type="CDD" id="cd22274">
    <property type="entry name" value="DPBB_EXPA_N"/>
    <property type="match status" value="1"/>
</dbReference>
<dbReference type="InterPro" id="IPR002963">
    <property type="entry name" value="Expansin"/>
</dbReference>
<dbReference type="SUPFAM" id="SSF50685">
    <property type="entry name" value="Barwin-like endoglucanases"/>
    <property type="match status" value="1"/>
</dbReference>
<comment type="subcellular location">
    <subcellularLocation>
        <location evidence="1">Membrane</location>
        <topology evidence="1">Peripheral membrane protein</topology>
    </subcellularLocation>
    <subcellularLocation>
        <location evidence="2">Secreted</location>
        <location evidence="2">Cell wall</location>
    </subcellularLocation>
</comment>
<dbReference type="InParanoid" id="A0A7N2N0D6"/>
<organism evidence="11 12">
    <name type="scientific">Quercus lobata</name>
    <name type="common">Valley oak</name>
    <dbReference type="NCBI Taxonomy" id="97700"/>
    <lineage>
        <taxon>Eukaryota</taxon>
        <taxon>Viridiplantae</taxon>
        <taxon>Streptophyta</taxon>
        <taxon>Embryophyta</taxon>
        <taxon>Tracheophyta</taxon>
        <taxon>Spermatophyta</taxon>
        <taxon>Magnoliopsida</taxon>
        <taxon>eudicotyledons</taxon>
        <taxon>Gunneridae</taxon>
        <taxon>Pentapetalae</taxon>
        <taxon>rosids</taxon>
        <taxon>fabids</taxon>
        <taxon>Fagales</taxon>
        <taxon>Fagaceae</taxon>
        <taxon>Quercus</taxon>
    </lineage>
</organism>
<dbReference type="PRINTS" id="PR01225">
    <property type="entry name" value="EXPANSNFAMLY"/>
</dbReference>
<evidence type="ECO:0000256" key="5">
    <source>
        <dbReference type="ARBA" id="ARBA00022525"/>
    </source>
</evidence>
<keyword evidence="7" id="KW-0472">Membrane</keyword>
<dbReference type="Pfam" id="PF03330">
    <property type="entry name" value="DPBB_1"/>
    <property type="match status" value="1"/>
</dbReference>